<dbReference type="Proteomes" id="UP000509510">
    <property type="component" value="Chromosome I"/>
</dbReference>
<dbReference type="InterPro" id="IPR029058">
    <property type="entry name" value="AB_hydrolase_fold"/>
</dbReference>
<keyword evidence="2" id="KW-1185">Reference proteome</keyword>
<sequence>MTTPGIQYSGLNATFKGIQRDDNYVPAHQFRGIKYASVPERFENPKPVNTFDGAVGAIANAFKTNKKWGTQLRKMYRVVADRPTAAKLGALDLVNDVRYNLWRPSPTNYTQQTSVFINTWLTRLILGNHLVGHITQSTYCSSSMVSIYLSIFVANKVGQEMRQR</sequence>
<dbReference type="GeneID" id="55988411"/>
<protein>
    <recommendedName>
        <fullName evidence="3">Carboxylesterase type B domain-containing protein</fullName>
    </recommendedName>
</protein>
<name>A0A7H8QIN4_TALRU</name>
<proteinExistence type="predicted"/>
<evidence type="ECO:0000313" key="1">
    <source>
        <dbReference type="EMBL" id="QKX53818.1"/>
    </source>
</evidence>
<gene>
    <name evidence="1" type="ORF">TRUGW13939_00898</name>
</gene>
<evidence type="ECO:0000313" key="2">
    <source>
        <dbReference type="Proteomes" id="UP000509510"/>
    </source>
</evidence>
<dbReference type="Gene3D" id="3.40.50.1820">
    <property type="entry name" value="alpha/beta hydrolase"/>
    <property type="match status" value="1"/>
</dbReference>
<accession>A0A7H8QIN4</accession>
<organism evidence="1 2">
    <name type="scientific">Talaromyces rugulosus</name>
    <name type="common">Penicillium rugulosum</name>
    <dbReference type="NCBI Taxonomy" id="121627"/>
    <lineage>
        <taxon>Eukaryota</taxon>
        <taxon>Fungi</taxon>
        <taxon>Dikarya</taxon>
        <taxon>Ascomycota</taxon>
        <taxon>Pezizomycotina</taxon>
        <taxon>Eurotiomycetes</taxon>
        <taxon>Eurotiomycetidae</taxon>
        <taxon>Eurotiales</taxon>
        <taxon>Trichocomaceae</taxon>
        <taxon>Talaromyces</taxon>
        <taxon>Talaromyces sect. Islandici</taxon>
    </lineage>
</organism>
<dbReference type="RefSeq" id="XP_035339997.1">
    <property type="nucleotide sequence ID" value="XM_035484104.1"/>
</dbReference>
<dbReference type="EMBL" id="CP055898">
    <property type="protein sequence ID" value="QKX53818.1"/>
    <property type="molecule type" value="Genomic_DNA"/>
</dbReference>
<dbReference type="AlphaFoldDB" id="A0A7H8QIN4"/>
<dbReference type="KEGG" id="trg:TRUGW13939_00898"/>
<evidence type="ECO:0008006" key="3">
    <source>
        <dbReference type="Google" id="ProtNLM"/>
    </source>
</evidence>
<reference evidence="2" key="1">
    <citation type="submission" date="2020-06" db="EMBL/GenBank/DDBJ databases">
        <title>A chromosome-scale genome assembly of Talaromyces rugulosus W13939.</title>
        <authorList>
            <person name="Wang B."/>
            <person name="Guo L."/>
            <person name="Ye K."/>
            <person name="Wang L."/>
        </authorList>
    </citation>
    <scope>NUCLEOTIDE SEQUENCE [LARGE SCALE GENOMIC DNA]</scope>
    <source>
        <strain evidence="2">W13939</strain>
    </source>
</reference>